<name>D4JFR6_9FIRM</name>
<evidence type="ECO:0000256" key="1">
    <source>
        <dbReference type="ARBA" id="ARBA00022818"/>
    </source>
</evidence>
<feature type="domain" description="Glycine radical" evidence="3">
    <location>
        <begin position="1"/>
        <end position="55"/>
    </location>
</feature>
<keyword evidence="4" id="KW-0670">Pyruvate</keyword>
<gene>
    <name evidence="4" type="ORF">EC1_17630</name>
</gene>
<keyword evidence="1 2" id="KW-0556">Organic radical</keyword>
<proteinExistence type="predicted"/>
<feature type="modified residue" description="Glycine radical" evidence="2">
    <location>
        <position position="32"/>
    </location>
</feature>
<reference evidence="4 5" key="2">
    <citation type="submission" date="2010-03" db="EMBL/GenBank/DDBJ databases">
        <authorList>
            <person name="Pajon A."/>
        </authorList>
    </citation>
    <scope>NUCLEOTIDE SEQUENCE [LARGE SCALE GENOMIC DNA]</scope>
    <source>
        <strain evidence="4 5">T2-87</strain>
    </source>
</reference>
<evidence type="ECO:0000313" key="4">
    <source>
        <dbReference type="EMBL" id="CBK89038.1"/>
    </source>
</evidence>
<dbReference type="Proteomes" id="UP000008801">
    <property type="component" value="Chromosome"/>
</dbReference>
<dbReference type="GO" id="GO:0016829">
    <property type="term" value="F:lyase activity"/>
    <property type="evidence" value="ECO:0007669"/>
    <property type="project" value="UniProtKB-KW"/>
</dbReference>
<dbReference type="InterPro" id="IPR001150">
    <property type="entry name" value="Gly_radical"/>
</dbReference>
<evidence type="ECO:0000256" key="2">
    <source>
        <dbReference type="PROSITE-ProRule" id="PRU00493"/>
    </source>
</evidence>
<organism evidence="4 5">
    <name type="scientific">Faecalitalea cylindroides T2-87</name>
    <dbReference type="NCBI Taxonomy" id="717960"/>
    <lineage>
        <taxon>Bacteria</taxon>
        <taxon>Bacillati</taxon>
        <taxon>Bacillota</taxon>
        <taxon>Erysipelotrichia</taxon>
        <taxon>Erysipelotrichales</taxon>
        <taxon>Erysipelotrichaceae</taxon>
        <taxon>Faecalitalea</taxon>
    </lineage>
</organism>
<sequence length="55" mass="6186">MSIDGNCCRSWRIGRCAKTSGNYPDLIVRVAGYSAVFVNLTKDVQEELLSRTLYD</sequence>
<dbReference type="EMBL" id="FP929041">
    <property type="protein sequence ID" value="CBK89038.1"/>
    <property type="molecule type" value="Genomic_DNA"/>
</dbReference>
<dbReference type="HOGENOM" id="CLU_3025557_0_0_9"/>
<evidence type="ECO:0000259" key="3">
    <source>
        <dbReference type="PROSITE" id="PS51149"/>
    </source>
</evidence>
<accession>D4JFR6</accession>
<keyword evidence="4" id="KW-0456">Lyase</keyword>
<dbReference type="PROSITE" id="PS51149">
    <property type="entry name" value="GLY_RADICAL_2"/>
    <property type="match status" value="1"/>
</dbReference>
<evidence type="ECO:0000313" key="5">
    <source>
        <dbReference type="Proteomes" id="UP000008801"/>
    </source>
</evidence>
<dbReference type="InterPro" id="IPR019777">
    <property type="entry name" value="Form_AcTrfase_GR_CS"/>
</dbReference>
<dbReference type="SUPFAM" id="SSF51998">
    <property type="entry name" value="PFL-like glycyl radical enzymes"/>
    <property type="match status" value="1"/>
</dbReference>
<dbReference type="PROSITE" id="PS00850">
    <property type="entry name" value="GLY_RADICAL_1"/>
    <property type="match status" value="1"/>
</dbReference>
<dbReference type="Gene3D" id="3.20.70.20">
    <property type="match status" value="1"/>
</dbReference>
<dbReference type="KEGG" id="euc:EC1_17630"/>
<dbReference type="PATRIC" id="fig|717960.3.peg.1249"/>
<dbReference type="STRING" id="717960.EC1_17630"/>
<dbReference type="AlphaFoldDB" id="D4JFR6"/>
<protein>
    <submittedName>
        <fullName evidence="4">Pyruvate-formate lyase</fullName>
    </submittedName>
</protein>
<dbReference type="Pfam" id="PF01228">
    <property type="entry name" value="Gly_radical"/>
    <property type="match status" value="1"/>
</dbReference>
<reference evidence="4 5" key="1">
    <citation type="submission" date="2010-03" db="EMBL/GenBank/DDBJ databases">
        <title>The genome sequence of Eubacterium cylindroides T2-87.</title>
        <authorList>
            <consortium name="metaHIT consortium -- http://www.metahit.eu/"/>
            <person name="Pajon A."/>
            <person name="Turner K."/>
            <person name="Parkhill J."/>
            <person name="Duncan S."/>
            <person name="Flint H."/>
        </authorList>
    </citation>
    <scope>NUCLEOTIDE SEQUENCE [LARGE SCALE GENOMIC DNA]</scope>
    <source>
        <strain evidence="4 5">T2-87</strain>
    </source>
</reference>